<sequence length="382" mass="41036">MRSLAHPPLPEQRDFPSRLHHPRVAARLGAWLGICFFVAFATGLVSHLAQQPDSWLPSRPVWGYRVTQGIHVAAGTACVPLLLAKLWTVYPRFWIRPPRQLRELALHGAERASIGVLVAAAVFELATGLANVTTWYPWSFSFRPTHFAVAWVAVGALVVHIAVKLPVVRAALAPAAADEPEPPGEGLSRRGLVRTAGVASVAAVVLTAGGTVPWLRRVAVLAPRSGTGPQGIPVNKSAHAAGVTATATDPAYRLEVRYGETSVSLSRDDLLAMPQQTSGLPIACVEGWSAHGEWTGVRLRDLLDAVGAPRGRSVEVSSLQEHGPFRVTHLPHQYADDDLTLLALALDGEPLSLDHGFPCRLIAPNRPGVLQTKWVRSLEVPA</sequence>
<keyword evidence="4" id="KW-1185">Reference proteome</keyword>
<dbReference type="PANTHER" id="PTHR43032:SF2">
    <property type="entry name" value="BLL0505 PROTEIN"/>
    <property type="match status" value="1"/>
</dbReference>
<name>A0A930VFN8_9ACTN</name>
<evidence type="ECO:0000313" key="3">
    <source>
        <dbReference type="EMBL" id="MBF4765722.1"/>
    </source>
</evidence>
<feature type="transmembrane region" description="Helical" evidence="1">
    <location>
        <begin position="148"/>
        <end position="172"/>
    </location>
</feature>
<feature type="domain" description="Oxidoreductase molybdopterin-binding" evidence="2">
    <location>
        <begin position="249"/>
        <end position="380"/>
    </location>
</feature>
<feature type="transmembrane region" description="Helical" evidence="1">
    <location>
        <begin position="28"/>
        <end position="49"/>
    </location>
</feature>
<evidence type="ECO:0000313" key="4">
    <source>
        <dbReference type="Proteomes" id="UP000640489"/>
    </source>
</evidence>
<dbReference type="GO" id="GO:0022904">
    <property type="term" value="P:respiratory electron transport chain"/>
    <property type="evidence" value="ECO:0007669"/>
    <property type="project" value="InterPro"/>
</dbReference>
<dbReference type="RefSeq" id="WP_194708906.1">
    <property type="nucleotide sequence ID" value="NZ_JADKPN010000018.1"/>
</dbReference>
<evidence type="ECO:0000259" key="2">
    <source>
        <dbReference type="Pfam" id="PF00174"/>
    </source>
</evidence>
<dbReference type="InterPro" id="IPR016174">
    <property type="entry name" value="Di-haem_cyt_TM"/>
</dbReference>
<dbReference type="GO" id="GO:0016020">
    <property type="term" value="C:membrane"/>
    <property type="evidence" value="ECO:0007669"/>
    <property type="project" value="InterPro"/>
</dbReference>
<accession>A0A930VFN8</accession>
<reference evidence="3" key="1">
    <citation type="submission" date="2020-11" db="EMBL/GenBank/DDBJ databases">
        <title>Nocardioides sp. nov., isolated from Soil of Cynanchum wilfordii Hemsley rhizosphere.</title>
        <authorList>
            <person name="Lee J.-S."/>
            <person name="Suh M.K."/>
            <person name="Kim J.-S."/>
        </authorList>
    </citation>
    <scope>NUCLEOTIDE SEQUENCE</scope>
    <source>
        <strain evidence="3">KCTC 19275</strain>
    </source>
</reference>
<keyword evidence="1" id="KW-0472">Membrane</keyword>
<protein>
    <submittedName>
        <fullName evidence="3">Molybdopterin-dependent oxidoreductase</fullName>
    </submittedName>
</protein>
<feature type="transmembrane region" description="Helical" evidence="1">
    <location>
        <begin position="192"/>
        <end position="215"/>
    </location>
</feature>
<dbReference type="SUPFAM" id="SSF81342">
    <property type="entry name" value="Transmembrane di-heme cytochromes"/>
    <property type="match status" value="1"/>
</dbReference>
<dbReference type="InterPro" id="IPR036374">
    <property type="entry name" value="OxRdtase_Mopterin-bd_sf"/>
</dbReference>
<organism evidence="3 4">
    <name type="scientific">Nocardioides islandensis</name>
    <dbReference type="NCBI Taxonomy" id="433663"/>
    <lineage>
        <taxon>Bacteria</taxon>
        <taxon>Bacillati</taxon>
        <taxon>Actinomycetota</taxon>
        <taxon>Actinomycetes</taxon>
        <taxon>Propionibacteriales</taxon>
        <taxon>Nocardioidaceae</taxon>
        <taxon>Nocardioides</taxon>
    </lineage>
</organism>
<keyword evidence="1" id="KW-1133">Transmembrane helix</keyword>
<proteinExistence type="predicted"/>
<dbReference type="AlphaFoldDB" id="A0A930VFN8"/>
<evidence type="ECO:0000256" key="1">
    <source>
        <dbReference type="SAM" id="Phobius"/>
    </source>
</evidence>
<dbReference type="Pfam" id="PF00174">
    <property type="entry name" value="Oxidored_molyb"/>
    <property type="match status" value="1"/>
</dbReference>
<dbReference type="Proteomes" id="UP000640489">
    <property type="component" value="Unassembled WGS sequence"/>
</dbReference>
<comment type="caution">
    <text evidence="3">The sequence shown here is derived from an EMBL/GenBank/DDBJ whole genome shotgun (WGS) entry which is preliminary data.</text>
</comment>
<dbReference type="InterPro" id="IPR000572">
    <property type="entry name" value="OxRdtase_Mopterin-bd_dom"/>
</dbReference>
<feature type="transmembrane region" description="Helical" evidence="1">
    <location>
        <begin position="111"/>
        <end position="136"/>
    </location>
</feature>
<dbReference type="SUPFAM" id="SSF56524">
    <property type="entry name" value="Oxidoreductase molybdopterin-binding domain"/>
    <property type="match status" value="1"/>
</dbReference>
<keyword evidence="1" id="KW-0812">Transmembrane</keyword>
<feature type="transmembrane region" description="Helical" evidence="1">
    <location>
        <begin position="69"/>
        <end position="90"/>
    </location>
</feature>
<gene>
    <name evidence="3" type="ORF">ISU07_21535</name>
</gene>
<dbReference type="PANTHER" id="PTHR43032">
    <property type="entry name" value="PROTEIN-METHIONINE-SULFOXIDE REDUCTASE"/>
    <property type="match status" value="1"/>
</dbReference>
<dbReference type="EMBL" id="JADKPN010000018">
    <property type="protein sequence ID" value="MBF4765722.1"/>
    <property type="molecule type" value="Genomic_DNA"/>
</dbReference>
<dbReference type="Gene3D" id="3.90.420.10">
    <property type="entry name" value="Oxidoreductase, molybdopterin-binding domain"/>
    <property type="match status" value="1"/>
</dbReference>